<comment type="caution">
    <text evidence="1">The sequence shown here is derived from an EMBL/GenBank/DDBJ whole genome shotgun (WGS) entry which is preliminary data.</text>
</comment>
<dbReference type="EMBL" id="JBHUEM010000045">
    <property type="protein sequence ID" value="MFD1738518.1"/>
    <property type="molecule type" value="Genomic_DNA"/>
</dbReference>
<evidence type="ECO:0000313" key="1">
    <source>
        <dbReference type="EMBL" id="MFD1738518.1"/>
    </source>
</evidence>
<dbReference type="PANTHER" id="PTHR30619">
    <property type="entry name" value="DNA INTERNALIZATION/COMPETENCE PROTEIN COMEC/REC2"/>
    <property type="match status" value="1"/>
</dbReference>
<proteinExistence type="predicted"/>
<evidence type="ECO:0000313" key="2">
    <source>
        <dbReference type="Proteomes" id="UP001597214"/>
    </source>
</evidence>
<sequence length="281" mass="31810">MRKFISLLCLLLIVVGFEQPKPTIPTKIEKINLKLLDEELAITFFNLSEGEATLIQNNNGEAVLVNTGNQFSQNELIKFLKLYGVSTINKIIITKMAPDYAGNVDFLCKLFGVKNIIVPHTETNQNISYPARLNYWEEGRIDELFPGVTTKVLQVIDSENAMNVSMKYGKHRFLFMSVASKSLEDELIKKTELKDVNILKVAEFASNNGTSQKLLEAVDPQVAIIFNKTNLYPSADVLERLQGTWIDIYYTRQFGNITIKSNKERYEVITITVESLKEMGG</sequence>
<name>A0ABW4LVA8_9BACI</name>
<gene>
    <name evidence="1" type="ORF">ACFSCX_18510</name>
</gene>
<dbReference type="InterPro" id="IPR036866">
    <property type="entry name" value="RibonucZ/Hydroxyglut_hydro"/>
</dbReference>
<organism evidence="1 2">
    <name type="scientific">Bacillus salitolerans</name>
    <dbReference type="NCBI Taxonomy" id="1437434"/>
    <lineage>
        <taxon>Bacteria</taxon>
        <taxon>Bacillati</taxon>
        <taxon>Bacillota</taxon>
        <taxon>Bacilli</taxon>
        <taxon>Bacillales</taxon>
        <taxon>Bacillaceae</taxon>
        <taxon>Bacillus</taxon>
    </lineage>
</organism>
<reference evidence="2" key="1">
    <citation type="journal article" date="2019" name="Int. J. Syst. Evol. Microbiol.">
        <title>The Global Catalogue of Microorganisms (GCM) 10K type strain sequencing project: providing services to taxonomists for standard genome sequencing and annotation.</title>
        <authorList>
            <consortium name="The Broad Institute Genomics Platform"/>
            <consortium name="The Broad Institute Genome Sequencing Center for Infectious Disease"/>
            <person name="Wu L."/>
            <person name="Ma J."/>
        </authorList>
    </citation>
    <scope>NUCLEOTIDE SEQUENCE [LARGE SCALE GENOMIC DNA]</scope>
    <source>
        <strain evidence="2">CCUG 49339</strain>
    </source>
</reference>
<accession>A0ABW4LVA8</accession>
<dbReference type="Proteomes" id="UP001597214">
    <property type="component" value="Unassembled WGS sequence"/>
</dbReference>
<dbReference type="PANTHER" id="PTHR30619:SF1">
    <property type="entry name" value="RECOMBINATION PROTEIN 2"/>
    <property type="match status" value="1"/>
</dbReference>
<dbReference type="SUPFAM" id="SSF56281">
    <property type="entry name" value="Metallo-hydrolase/oxidoreductase"/>
    <property type="match status" value="1"/>
</dbReference>
<dbReference type="Gene3D" id="3.60.15.10">
    <property type="entry name" value="Ribonuclease Z/Hydroxyacylglutathione hydrolase-like"/>
    <property type="match status" value="1"/>
</dbReference>
<protein>
    <submittedName>
        <fullName evidence="1">ComEC/Rec2 family competence protein</fullName>
    </submittedName>
</protein>
<dbReference type="RefSeq" id="WP_377929723.1">
    <property type="nucleotide sequence ID" value="NZ_JBHUEM010000045.1"/>
</dbReference>
<keyword evidence="2" id="KW-1185">Reference proteome</keyword>
<dbReference type="InterPro" id="IPR052159">
    <property type="entry name" value="Competence_DNA_uptake"/>
</dbReference>